<organism evidence="1 2">
    <name type="scientific">Yanshouia hominis</name>
    <dbReference type="NCBI Taxonomy" id="2763673"/>
    <lineage>
        <taxon>Bacteria</taxon>
        <taxon>Bacillati</taxon>
        <taxon>Bacillota</taxon>
        <taxon>Clostridia</taxon>
        <taxon>Eubacteriales</taxon>
        <taxon>Oscillospiraceae</taxon>
        <taxon>Yanshouia</taxon>
    </lineage>
</organism>
<gene>
    <name evidence="1" type="ORF">H8717_00920</name>
</gene>
<dbReference type="PANTHER" id="PTHR13812:SF19">
    <property type="entry name" value="KETIMINE REDUCTASE MU-CRYSTALLIN"/>
    <property type="match status" value="1"/>
</dbReference>
<dbReference type="InterPro" id="IPR023401">
    <property type="entry name" value="ODC_N"/>
</dbReference>
<dbReference type="Pfam" id="PF02423">
    <property type="entry name" value="OCD_Mu_crystall"/>
    <property type="match status" value="1"/>
</dbReference>
<name>A0ABR7NFL3_9FIRM</name>
<dbReference type="PIRSF" id="PIRSF001439">
    <property type="entry name" value="CryM"/>
    <property type="match status" value="1"/>
</dbReference>
<dbReference type="Proteomes" id="UP000658131">
    <property type="component" value="Unassembled WGS sequence"/>
</dbReference>
<accession>A0ABR7NFL3</accession>
<dbReference type="PANTHER" id="PTHR13812">
    <property type="entry name" value="KETIMINE REDUCTASE MU-CRYSTALLIN"/>
    <property type="match status" value="1"/>
</dbReference>
<comment type="caution">
    <text evidence="1">The sequence shown here is derived from an EMBL/GenBank/DDBJ whole genome shotgun (WGS) entry which is preliminary data.</text>
</comment>
<reference evidence="1 2" key="1">
    <citation type="submission" date="2020-08" db="EMBL/GenBank/DDBJ databases">
        <title>Genome public.</title>
        <authorList>
            <person name="Liu C."/>
            <person name="Sun Q."/>
        </authorList>
    </citation>
    <scope>NUCLEOTIDE SEQUENCE [LARGE SCALE GENOMIC DNA]</scope>
    <source>
        <strain evidence="1 2">BX1</strain>
    </source>
</reference>
<protein>
    <submittedName>
        <fullName evidence="1">Ornithine cyclodeaminase family protein</fullName>
    </submittedName>
</protein>
<dbReference type="InterPro" id="IPR036291">
    <property type="entry name" value="NAD(P)-bd_dom_sf"/>
</dbReference>
<sequence>MIHSIDPGILFLQEEEVIKAGVLDMKMTIQAVEKTYELLGKGQIINPPKTHIGMPIGSGANWNSFFNSMPCYIGGDINVGGTKWAAESRKNSSIPGIPYGIDITILSDPETVLPFCILDGTLITAMRTSAVAGVFAKYTAPKNTETVTLVGAGVIGRTMVMAVCESLPAVKKIYLCDMNLAKAKALAADYKDVYSVEIVPTSDAKTAALDSQVVITETTASSPFIDKSWIKKGMTVINMGSYEADLDVVSSSDVIAVDYWDQIITYESKAAAKLYKAGKLTRENVVELSDMVLGKWTGRKGTDEVINCSSLGLGALDIMIGYEIFLNARRMGIGTMVKLWDKPLWE</sequence>
<keyword evidence="2" id="KW-1185">Reference proteome</keyword>
<dbReference type="Gene3D" id="3.30.1780.10">
    <property type="entry name" value="ornithine cyclodeaminase, domain 1"/>
    <property type="match status" value="1"/>
</dbReference>
<dbReference type="InterPro" id="IPR003462">
    <property type="entry name" value="ODC_Mu_crystall"/>
</dbReference>
<proteinExistence type="predicted"/>
<evidence type="ECO:0000313" key="1">
    <source>
        <dbReference type="EMBL" id="MBC8574975.1"/>
    </source>
</evidence>
<dbReference type="Gene3D" id="3.40.50.720">
    <property type="entry name" value="NAD(P)-binding Rossmann-like Domain"/>
    <property type="match status" value="1"/>
</dbReference>
<evidence type="ECO:0000313" key="2">
    <source>
        <dbReference type="Proteomes" id="UP000658131"/>
    </source>
</evidence>
<dbReference type="SUPFAM" id="SSF51735">
    <property type="entry name" value="NAD(P)-binding Rossmann-fold domains"/>
    <property type="match status" value="1"/>
</dbReference>
<dbReference type="EMBL" id="JACRTB010000002">
    <property type="protein sequence ID" value="MBC8574975.1"/>
    <property type="molecule type" value="Genomic_DNA"/>
</dbReference>
<dbReference type="RefSeq" id="WP_262398670.1">
    <property type="nucleotide sequence ID" value="NZ_JACRTB010000002.1"/>
</dbReference>